<gene>
    <name evidence="4" type="ORF">DES52_104114</name>
</gene>
<feature type="domain" description="GGDEF" evidence="2">
    <location>
        <begin position="156"/>
        <end position="286"/>
    </location>
</feature>
<dbReference type="Pfam" id="PF01590">
    <property type="entry name" value="GAF"/>
    <property type="match status" value="1"/>
</dbReference>
<dbReference type="SMART" id="SM00471">
    <property type="entry name" value="HDc"/>
    <property type="match status" value="1"/>
</dbReference>
<dbReference type="InterPro" id="IPR037522">
    <property type="entry name" value="HD_GYP_dom"/>
</dbReference>
<dbReference type="SMART" id="SM00065">
    <property type="entry name" value="GAF"/>
    <property type="match status" value="1"/>
</dbReference>
<sequence length="643" mass="69476">MLEDDASRDRNDARHALRFVVIVVLLIVAFAVLARWVDVSAGGFAPLGPAYITLGFALLIAATGLTMIRLGPTRSMRLWLAVLLGGLSGVAFERAFVGGSPALQFLLLLVVTSSVILTWIVGHREVHKRDVARDPLTNLLTREGLTRAYETLPIGTPCGVVMLDLNDLKTVNDIGGHSAGDAHILGVARAIRAAFPGFALVSRWGGDEFLVLVPQAPSERIMKWVKAALAAAPAPTPGVPAFAFGLAEACSPEPLLRAVAVADQDMYDMKSRKYTPGGRDVSWGVEDVVRLLQNLDTVQDLLGEGLEAVRALLGFEGSAVWRVRGDFLTLVEVYGAPSTNVRSASDALRRLEVRLSRGGGVFMPLLSGSTVAVADFTSVRVDREAGALAELQRHGLKSILVAPVHARSEVEWLLTVFSFDTWRTITPQARRVMEVLALRVSHVLERDRVVRLVRETLEGGLLGLGVALEARALEMAGHTDRVVARAQRVGEAMGLSLSQLGELRQGAYLHDIGKLAVPDSVLLKPGPLTSDETAVMRTHAQRGAEIASRIPGLTLGALEVILHHHERWDGSGYPHGLSDDEIPLLARIFAVVDVYDALTSERVYKKAWSSTEAIEELKRQAGCQFDPAVVDAFVKLTAPERAN</sequence>
<evidence type="ECO:0000259" key="3">
    <source>
        <dbReference type="PROSITE" id="PS51832"/>
    </source>
</evidence>
<dbReference type="AlphaFoldDB" id="A0A318SPU4"/>
<feature type="transmembrane region" description="Helical" evidence="1">
    <location>
        <begin position="102"/>
        <end position="121"/>
    </location>
</feature>
<keyword evidence="1" id="KW-1133">Transmembrane helix</keyword>
<dbReference type="SUPFAM" id="SSF55073">
    <property type="entry name" value="Nucleotide cyclase"/>
    <property type="match status" value="1"/>
</dbReference>
<dbReference type="InterPro" id="IPR043128">
    <property type="entry name" value="Rev_trsase/Diguanyl_cyclase"/>
</dbReference>
<dbReference type="PROSITE" id="PS50887">
    <property type="entry name" value="GGDEF"/>
    <property type="match status" value="1"/>
</dbReference>
<dbReference type="InterPro" id="IPR000160">
    <property type="entry name" value="GGDEF_dom"/>
</dbReference>
<dbReference type="SUPFAM" id="SSF55781">
    <property type="entry name" value="GAF domain-like"/>
    <property type="match status" value="1"/>
</dbReference>
<dbReference type="Pfam" id="PF13487">
    <property type="entry name" value="HD_5"/>
    <property type="match status" value="1"/>
</dbReference>
<dbReference type="Pfam" id="PF00990">
    <property type="entry name" value="GGDEF"/>
    <property type="match status" value="1"/>
</dbReference>
<feature type="transmembrane region" description="Helical" evidence="1">
    <location>
        <begin position="16"/>
        <end position="37"/>
    </location>
</feature>
<name>A0A318SPU4_9DEIO</name>
<dbReference type="InterPro" id="IPR029016">
    <property type="entry name" value="GAF-like_dom_sf"/>
</dbReference>
<proteinExistence type="predicted"/>
<dbReference type="EMBL" id="QJSX01000004">
    <property type="protein sequence ID" value="PYE54843.1"/>
    <property type="molecule type" value="Genomic_DNA"/>
</dbReference>
<keyword evidence="1" id="KW-0472">Membrane</keyword>
<keyword evidence="1" id="KW-0812">Transmembrane</keyword>
<dbReference type="InterPro" id="IPR003018">
    <property type="entry name" value="GAF"/>
</dbReference>
<keyword evidence="5" id="KW-1185">Reference proteome</keyword>
<protein>
    <submittedName>
        <fullName evidence="4">Diguanylate cyclase (GGDEF)-like protein</fullName>
    </submittedName>
</protein>
<dbReference type="Proteomes" id="UP000248326">
    <property type="component" value="Unassembled WGS sequence"/>
</dbReference>
<dbReference type="InterPro" id="IPR052020">
    <property type="entry name" value="Cyclic_di-GMP/3'3'-cGAMP_PDE"/>
</dbReference>
<feature type="transmembrane region" description="Helical" evidence="1">
    <location>
        <begin position="78"/>
        <end position="96"/>
    </location>
</feature>
<organism evidence="4 5">
    <name type="scientific">Deinococcus yavapaiensis KR-236</name>
    <dbReference type="NCBI Taxonomy" id="694435"/>
    <lineage>
        <taxon>Bacteria</taxon>
        <taxon>Thermotogati</taxon>
        <taxon>Deinococcota</taxon>
        <taxon>Deinococci</taxon>
        <taxon>Deinococcales</taxon>
        <taxon>Deinococcaceae</taxon>
        <taxon>Deinococcus</taxon>
    </lineage>
</organism>
<reference evidence="4 5" key="1">
    <citation type="submission" date="2018-06" db="EMBL/GenBank/DDBJ databases">
        <title>Genomic Encyclopedia of Type Strains, Phase IV (KMG-IV): sequencing the most valuable type-strain genomes for metagenomic binning, comparative biology and taxonomic classification.</title>
        <authorList>
            <person name="Goeker M."/>
        </authorList>
    </citation>
    <scope>NUCLEOTIDE SEQUENCE [LARGE SCALE GENOMIC DNA]</scope>
    <source>
        <strain evidence="4 5">DSM 18048</strain>
    </source>
</reference>
<evidence type="ECO:0000313" key="5">
    <source>
        <dbReference type="Proteomes" id="UP000248326"/>
    </source>
</evidence>
<dbReference type="Gene3D" id="1.10.3210.10">
    <property type="entry name" value="Hypothetical protein af1432"/>
    <property type="match status" value="1"/>
</dbReference>
<dbReference type="CDD" id="cd00077">
    <property type="entry name" value="HDc"/>
    <property type="match status" value="1"/>
</dbReference>
<evidence type="ECO:0000313" key="4">
    <source>
        <dbReference type="EMBL" id="PYE54843.1"/>
    </source>
</evidence>
<dbReference type="InterPro" id="IPR003607">
    <property type="entry name" value="HD/PDEase_dom"/>
</dbReference>
<dbReference type="PROSITE" id="PS51832">
    <property type="entry name" value="HD_GYP"/>
    <property type="match status" value="1"/>
</dbReference>
<evidence type="ECO:0000259" key="2">
    <source>
        <dbReference type="PROSITE" id="PS50887"/>
    </source>
</evidence>
<dbReference type="Gene3D" id="3.30.70.270">
    <property type="match status" value="1"/>
</dbReference>
<evidence type="ECO:0000256" key="1">
    <source>
        <dbReference type="SAM" id="Phobius"/>
    </source>
</evidence>
<dbReference type="SUPFAM" id="SSF109604">
    <property type="entry name" value="HD-domain/PDEase-like"/>
    <property type="match status" value="1"/>
</dbReference>
<feature type="transmembrane region" description="Helical" evidence="1">
    <location>
        <begin position="49"/>
        <end position="71"/>
    </location>
</feature>
<dbReference type="SMART" id="SM00267">
    <property type="entry name" value="GGDEF"/>
    <property type="match status" value="1"/>
</dbReference>
<dbReference type="NCBIfam" id="TIGR00254">
    <property type="entry name" value="GGDEF"/>
    <property type="match status" value="1"/>
</dbReference>
<accession>A0A318SPU4</accession>
<comment type="caution">
    <text evidence="4">The sequence shown here is derived from an EMBL/GenBank/DDBJ whole genome shotgun (WGS) entry which is preliminary data.</text>
</comment>
<dbReference type="InterPro" id="IPR029787">
    <property type="entry name" value="Nucleotide_cyclase"/>
</dbReference>
<dbReference type="CDD" id="cd01949">
    <property type="entry name" value="GGDEF"/>
    <property type="match status" value="1"/>
</dbReference>
<feature type="domain" description="HD-GYP" evidence="3">
    <location>
        <begin position="453"/>
        <end position="643"/>
    </location>
</feature>
<dbReference type="Gene3D" id="3.30.450.40">
    <property type="match status" value="1"/>
</dbReference>
<dbReference type="PANTHER" id="PTHR45228">
    <property type="entry name" value="CYCLIC DI-GMP PHOSPHODIESTERASE TM_0186-RELATED"/>
    <property type="match status" value="1"/>
</dbReference>